<dbReference type="InterPro" id="IPR001248">
    <property type="entry name" value="Pur-cyt_permease"/>
</dbReference>
<dbReference type="Proteomes" id="UP000262825">
    <property type="component" value="Unassembled WGS sequence"/>
</dbReference>
<evidence type="ECO:0000313" key="12">
    <source>
        <dbReference type="Proteomes" id="UP000262825"/>
    </source>
</evidence>
<dbReference type="FunFam" id="1.10.4160.10:FF:000007">
    <property type="entry name" value="Pyridoxine transporter"/>
    <property type="match status" value="1"/>
</dbReference>
<evidence type="ECO:0000256" key="6">
    <source>
        <dbReference type="ARBA" id="ARBA00023136"/>
    </source>
</evidence>
<dbReference type="AlphaFoldDB" id="A0A376BBZ1"/>
<feature type="transmembrane region" description="Helical" evidence="10">
    <location>
        <begin position="363"/>
        <end position="382"/>
    </location>
</feature>
<dbReference type="VEuPathDB" id="FungiDB:SCODWIG_03898"/>
<evidence type="ECO:0000256" key="5">
    <source>
        <dbReference type="ARBA" id="ARBA00022989"/>
    </source>
</evidence>
<feature type="transmembrane region" description="Helical" evidence="10">
    <location>
        <begin position="99"/>
        <end position="126"/>
    </location>
</feature>
<dbReference type="Pfam" id="PF02133">
    <property type="entry name" value="Transp_cyt_pur"/>
    <property type="match status" value="1"/>
</dbReference>
<proteinExistence type="inferred from homology"/>
<accession>A0A376BBZ1</accession>
<evidence type="ECO:0000256" key="9">
    <source>
        <dbReference type="ARBA" id="ARBA00083325"/>
    </source>
</evidence>
<evidence type="ECO:0000256" key="4">
    <source>
        <dbReference type="ARBA" id="ARBA00022692"/>
    </source>
</evidence>
<sequence length="564" mass="63381">MIGNSFANGENYVSSSNTNKSDIFNEPEKKIIVYESQIAEDSPIPPATSTDNTKHHSAFYSFWRFIANFSQKIDSLGMIESTGIERIPSYQRGTKKTQFLHVLGFWISASGGLSSMSSFFLGPLLFGLTFKQSVVSGWISMMIGCLIAAYCSIMGPQSGCRQMVTARYLFGWYFVKFVALVSIIGVLGWSVVNCVVGGEMLASIGNVPIWVGIVIVTCVSIVVAICGIKQVLRVEMYLSIPVMTVFTLLFISGSDKFHLINEYKPTSDTSIKGNWLCFFSLCYSITSTWGSITSDYYILFPEDTPKIHVFLLTFFGLLIPTTYVGLLALCLASTAMSYEPWLNSYNEYGMGGMLWSGFQRWNGFGKFCVVVLLLSLISNNIINTYSAAFSVQLSSVRLAKIPRWFWAFVVTAIYLICALVGRNHFSDILSNFLPMIGYWISMYFILLFEENVIFRKHFLYLYTREFPNLTTSNTSQLKQALKYRKVRYNWEAWEDDKVLTRGLAATFAFICGIGGVAISMSQTYWIGPVAVKLDNGDIAMWLSMGISGLVYPPCRYLELKKFGR</sequence>
<dbReference type="GO" id="GO:0005886">
    <property type="term" value="C:plasma membrane"/>
    <property type="evidence" value="ECO:0007669"/>
    <property type="project" value="TreeGrafter"/>
</dbReference>
<gene>
    <name evidence="11" type="ORF">SCODWIG_03898</name>
</gene>
<dbReference type="Gene3D" id="1.10.4160.10">
    <property type="entry name" value="Hydantoin permease"/>
    <property type="match status" value="1"/>
</dbReference>
<dbReference type="OrthoDB" id="5428495at2759"/>
<dbReference type="EMBL" id="UFAJ01001178">
    <property type="protein sequence ID" value="SSD62136.1"/>
    <property type="molecule type" value="Genomic_DNA"/>
</dbReference>
<protein>
    <recommendedName>
        <fullName evidence="8">Vitamin B6 transporter TPN1</fullName>
    </recommendedName>
    <alternativeName>
        <fullName evidence="9">Transport of pyridoxine protein 1</fullName>
    </alternativeName>
</protein>
<dbReference type="InterPro" id="IPR026030">
    <property type="entry name" value="Pur-cyt_permease_Fcy2/21/22"/>
</dbReference>
<evidence type="ECO:0000313" key="11">
    <source>
        <dbReference type="EMBL" id="SSD62136.1"/>
    </source>
</evidence>
<reference evidence="12" key="1">
    <citation type="submission" date="2018-06" db="EMBL/GenBank/DDBJ databases">
        <authorList>
            <person name="Guldener U."/>
        </authorList>
    </citation>
    <scope>NUCLEOTIDE SEQUENCE [LARGE SCALE GENOMIC DNA]</scope>
    <source>
        <strain evidence="12">UTAD17</strain>
    </source>
</reference>
<feature type="transmembrane region" description="Helical" evidence="10">
    <location>
        <begin position="428"/>
        <end position="448"/>
    </location>
</feature>
<feature type="transmembrane region" description="Helical" evidence="10">
    <location>
        <begin position="209"/>
        <end position="228"/>
    </location>
</feature>
<keyword evidence="6 10" id="KW-0472">Membrane</keyword>
<feature type="transmembrane region" description="Helical" evidence="10">
    <location>
        <begin position="273"/>
        <end position="297"/>
    </location>
</feature>
<organism evidence="11 12">
    <name type="scientific">Saccharomycodes ludwigii</name>
    <dbReference type="NCBI Taxonomy" id="36035"/>
    <lineage>
        <taxon>Eukaryota</taxon>
        <taxon>Fungi</taxon>
        <taxon>Dikarya</taxon>
        <taxon>Ascomycota</taxon>
        <taxon>Saccharomycotina</taxon>
        <taxon>Saccharomycetes</taxon>
        <taxon>Saccharomycodales</taxon>
        <taxon>Saccharomycodaceae</taxon>
        <taxon>Saccharomycodes</taxon>
    </lineage>
</organism>
<evidence type="ECO:0000256" key="8">
    <source>
        <dbReference type="ARBA" id="ARBA00073028"/>
    </source>
</evidence>
<comment type="subcellular location">
    <subcellularLocation>
        <location evidence="1">Membrane</location>
        <topology evidence="1">Multi-pass membrane protein</topology>
    </subcellularLocation>
</comment>
<evidence type="ECO:0000256" key="7">
    <source>
        <dbReference type="ARBA" id="ARBA00056781"/>
    </source>
</evidence>
<evidence type="ECO:0000256" key="2">
    <source>
        <dbReference type="ARBA" id="ARBA00008974"/>
    </source>
</evidence>
<dbReference type="PIRSF" id="PIRSF002744">
    <property type="entry name" value="Pur-cyt_permease"/>
    <property type="match status" value="1"/>
</dbReference>
<feature type="transmembrane region" description="Helical" evidence="10">
    <location>
        <begin position="403"/>
        <end position="422"/>
    </location>
</feature>
<keyword evidence="5 10" id="KW-1133">Transmembrane helix</keyword>
<dbReference type="GO" id="GO:0000329">
    <property type="term" value="C:fungal-type vacuole membrane"/>
    <property type="evidence" value="ECO:0007669"/>
    <property type="project" value="TreeGrafter"/>
</dbReference>
<evidence type="ECO:0000256" key="10">
    <source>
        <dbReference type="SAM" id="Phobius"/>
    </source>
</evidence>
<comment type="function">
    <text evidence="7">Thiamine-regulated, high affinity import carrier of pyridoxine, pyridoxal and pyridoxamine.</text>
</comment>
<keyword evidence="3" id="KW-0813">Transport</keyword>
<feature type="transmembrane region" description="Helical" evidence="10">
    <location>
        <begin position="503"/>
        <end position="526"/>
    </location>
</feature>
<feature type="transmembrane region" description="Helical" evidence="10">
    <location>
        <begin position="138"/>
        <end position="156"/>
    </location>
</feature>
<name>A0A376BBZ1_9ASCO</name>
<dbReference type="GO" id="GO:0022857">
    <property type="term" value="F:transmembrane transporter activity"/>
    <property type="evidence" value="ECO:0007669"/>
    <property type="project" value="InterPro"/>
</dbReference>
<keyword evidence="12" id="KW-1185">Reference proteome</keyword>
<evidence type="ECO:0000256" key="3">
    <source>
        <dbReference type="ARBA" id="ARBA00022448"/>
    </source>
</evidence>
<comment type="similarity">
    <text evidence="2">Belongs to the purine-cytosine permease (2.A.39) family.</text>
</comment>
<evidence type="ECO:0000256" key="1">
    <source>
        <dbReference type="ARBA" id="ARBA00004141"/>
    </source>
</evidence>
<feature type="transmembrane region" description="Helical" evidence="10">
    <location>
        <begin position="309"/>
        <end position="336"/>
    </location>
</feature>
<feature type="transmembrane region" description="Helical" evidence="10">
    <location>
        <begin position="168"/>
        <end position="189"/>
    </location>
</feature>
<dbReference type="PANTHER" id="PTHR31806">
    <property type="entry name" value="PURINE-CYTOSINE PERMEASE FCY2-RELATED"/>
    <property type="match status" value="1"/>
</dbReference>
<dbReference type="PANTHER" id="PTHR31806:SF17">
    <property type="entry name" value="VITAMIN B6 TRANSPORTER TPN1"/>
    <property type="match status" value="1"/>
</dbReference>
<keyword evidence="4 10" id="KW-0812">Transmembrane</keyword>